<dbReference type="Proteomes" id="UP001527925">
    <property type="component" value="Unassembled WGS sequence"/>
</dbReference>
<evidence type="ECO:0000313" key="2">
    <source>
        <dbReference type="EMBL" id="KAL2919402.1"/>
    </source>
</evidence>
<feature type="compositionally biased region" description="Low complexity" evidence="1">
    <location>
        <begin position="633"/>
        <end position="643"/>
    </location>
</feature>
<feature type="compositionally biased region" description="Low complexity" evidence="1">
    <location>
        <begin position="429"/>
        <end position="438"/>
    </location>
</feature>
<feature type="compositionally biased region" description="Polar residues" evidence="1">
    <location>
        <begin position="139"/>
        <end position="148"/>
    </location>
</feature>
<reference evidence="2 3" key="1">
    <citation type="submission" date="2023-09" db="EMBL/GenBank/DDBJ databases">
        <title>Pangenome analysis of Batrachochytrium dendrobatidis and related Chytrids.</title>
        <authorList>
            <person name="Yacoub M.N."/>
            <person name="Stajich J.E."/>
            <person name="James T.Y."/>
        </authorList>
    </citation>
    <scope>NUCLEOTIDE SEQUENCE [LARGE SCALE GENOMIC DNA]</scope>
    <source>
        <strain evidence="2 3">JEL0888</strain>
    </source>
</reference>
<proteinExistence type="predicted"/>
<name>A0ABR4NIN9_9FUNG</name>
<feature type="compositionally biased region" description="Low complexity" evidence="1">
    <location>
        <begin position="660"/>
        <end position="678"/>
    </location>
</feature>
<dbReference type="EMBL" id="JADGIZ020000003">
    <property type="protein sequence ID" value="KAL2919402.1"/>
    <property type="molecule type" value="Genomic_DNA"/>
</dbReference>
<feature type="compositionally biased region" description="Pro residues" evidence="1">
    <location>
        <begin position="645"/>
        <end position="659"/>
    </location>
</feature>
<protein>
    <submittedName>
        <fullName evidence="2">Uncharacterized protein</fullName>
    </submittedName>
</protein>
<gene>
    <name evidence="2" type="ORF">HK105_201047</name>
</gene>
<evidence type="ECO:0000313" key="3">
    <source>
        <dbReference type="Proteomes" id="UP001527925"/>
    </source>
</evidence>
<feature type="region of interest" description="Disordered" evidence="1">
    <location>
        <begin position="94"/>
        <end position="168"/>
    </location>
</feature>
<comment type="caution">
    <text evidence="2">The sequence shown here is derived from an EMBL/GenBank/DDBJ whole genome shotgun (WGS) entry which is preliminary data.</text>
</comment>
<feature type="region of interest" description="Disordered" evidence="1">
    <location>
        <begin position="621"/>
        <end position="692"/>
    </location>
</feature>
<evidence type="ECO:0000256" key="1">
    <source>
        <dbReference type="SAM" id="MobiDB-lite"/>
    </source>
</evidence>
<organism evidence="2 3">
    <name type="scientific">Polyrhizophydium stewartii</name>
    <dbReference type="NCBI Taxonomy" id="2732419"/>
    <lineage>
        <taxon>Eukaryota</taxon>
        <taxon>Fungi</taxon>
        <taxon>Fungi incertae sedis</taxon>
        <taxon>Chytridiomycota</taxon>
        <taxon>Chytridiomycota incertae sedis</taxon>
        <taxon>Chytridiomycetes</taxon>
        <taxon>Rhizophydiales</taxon>
        <taxon>Rhizophydiales incertae sedis</taxon>
        <taxon>Polyrhizophydium</taxon>
    </lineage>
</organism>
<accession>A0ABR4NIN9</accession>
<feature type="compositionally biased region" description="Low complexity" evidence="1">
    <location>
        <begin position="109"/>
        <end position="138"/>
    </location>
</feature>
<feature type="compositionally biased region" description="Low complexity" evidence="1">
    <location>
        <begin position="149"/>
        <end position="168"/>
    </location>
</feature>
<keyword evidence="3" id="KW-1185">Reference proteome</keyword>
<feature type="compositionally biased region" description="Low complexity" evidence="1">
    <location>
        <begin position="349"/>
        <end position="407"/>
    </location>
</feature>
<feature type="region of interest" description="Disordered" evidence="1">
    <location>
        <begin position="325"/>
        <end position="438"/>
    </location>
</feature>
<sequence>MAAMAASQWRFAGCRDIADMLGRMPLELDDAIMTHASKLMLFLHGRLAGPISFQDLVLLWCECVMDSHLAAAPMLPQIYSMRLDFLSWSVEMSKPQGPDKLNNPPPTPGAETAEDAPAAGHAAAPPQASPEAPSTAPQGSSHVFGSQPSRRAASSSSTGALSDAHAPAGEAPAADMAVDTPAALAPSAAAAFVATPVLGVDGRPVPNHSLDPEKRSVSPVVISTAATNSAAFRRLKSERPRPPPPMPRPDPLNLDFNGGRPHAFKKRHREEEDLATVLVPNLQSDLKAFKAEAWSMVSSLQVTVDIQGQRIALLEAKLAAACAAPAPEGQHSSPPQPAPAAPDAHREAPQSAVPQSAAPQSAEPEPAAPQTAALQSAAPQSATPKPAAPKPAAAKATKPAAVPRPAASLQPPAPSKSPAVEAARTPGERSAPAARSAPATFAMVTRRHASQTITASPKAVARVERCIEQNPRAKAAAEALKVACEKARADLPPPPTVSAKIEETHRVRVLHFFPAPDARITKLRNGLSALKIHMPHILDMRFVKKHLEILVDERSAHDVIAAIPAKCVKFNPRSADKAAFASYAADRLEVGKCGGRTKRFYAELVEASSAEIKGLVAAHRSKLRRQGKRPIGQPAVPQPAEQPAEPRPAEPQPAEPQPADPQLAEQPAAEQPAAEQPATEMDVDAAPGAGRH</sequence>
<feature type="region of interest" description="Disordered" evidence="1">
    <location>
        <begin position="235"/>
        <end position="256"/>
    </location>
</feature>